<dbReference type="AlphaFoldDB" id="A0A9W9MZJ3"/>
<name>A0A9W9MZJ3_9EURO</name>
<dbReference type="Pfam" id="PF07690">
    <property type="entry name" value="MFS_1"/>
    <property type="match status" value="2"/>
</dbReference>
<dbReference type="PROSITE" id="PS50850">
    <property type="entry name" value="MFS"/>
    <property type="match status" value="1"/>
</dbReference>
<dbReference type="InterPro" id="IPR036259">
    <property type="entry name" value="MFS_trans_sf"/>
</dbReference>
<gene>
    <name evidence="7" type="ORF">N7472_000600</name>
</gene>
<reference evidence="7" key="2">
    <citation type="journal article" date="2023" name="IMA Fungus">
        <title>Comparative genomic study of the Penicillium genus elucidates a diverse pangenome and 15 lateral gene transfer events.</title>
        <authorList>
            <person name="Petersen C."/>
            <person name="Sorensen T."/>
            <person name="Nielsen M.R."/>
            <person name="Sondergaard T.E."/>
            <person name="Sorensen J.L."/>
            <person name="Fitzpatrick D.A."/>
            <person name="Frisvad J.C."/>
            <person name="Nielsen K.L."/>
        </authorList>
    </citation>
    <scope>NUCLEOTIDE SEQUENCE</scope>
    <source>
        <strain evidence="7">IBT 16849</strain>
    </source>
</reference>
<feature type="transmembrane region" description="Helical" evidence="5">
    <location>
        <begin position="227"/>
        <end position="247"/>
    </location>
</feature>
<dbReference type="InterPro" id="IPR011701">
    <property type="entry name" value="MFS"/>
</dbReference>
<keyword evidence="4 5" id="KW-0472">Membrane</keyword>
<dbReference type="OrthoDB" id="2130629at2759"/>
<feature type="transmembrane region" description="Helical" evidence="5">
    <location>
        <begin position="155"/>
        <end position="175"/>
    </location>
</feature>
<evidence type="ECO:0000259" key="6">
    <source>
        <dbReference type="PROSITE" id="PS50850"/>
    </source>
</evidence>
<feature type="transmembrane region" description="Helical" evidence="5">
    <location>
        <begin position="412"/>
        <end position="438"/>
    </location>
</feature>
<accession>A0A9W9MZJ3</accession>
<feature type="transmembrane region" description="Helical" evidence="5">
    <location>
        <begin position="29"/>
        <end position="51"/>
    </location>
</feature>
<feature type="transmembrane region" description="Helical" evidence="5">
    <location>
        <begin position="279"/>
        <end position="296"/>
    </location>
</feature>
<keyword evidence="2 5" id="KW-0812">Transmembrane</keyword>
<dbReference type="Proteomes" id="UP001150879">
    <property type="component" value="Unassembled WGS sequence"/>
</dbReference>
<feature type="transmembrane region" description="Helical" evidence="5">
    <location>
        <begin position="317"/>
        <end position="343"/>
    </location>
</feature>
<feature type="transmembrane region" description="Helical" evidence="5">
    <location>
        <begin position="384"/>
        <end position="406"/>
    </location>
</feature>
<dbReference type="PANTHER" id="PTHR42718:SF10">
    <property type="entry name" value="TRANSPORTER, PUTATIVE (AFU_ORTHOLOGUE AFUA_8G06760)-RELATED"/>
    <property type="match status" value="1"/>
</dbReference>
<protein>
    <recommendedName>
        <fullName evidence="6">Major facilitator superfamily (MFS) profile domain-containing protein</fullName>
    </recommendedName>
</protein>
<sequence>MMPKGREYEEDPQIPEDHLGFHPATSHGLAIIICTTSVLFLASAVNGLIALNITQFSSEFGLDPGVETWPMSIHYLAQGCTFGLAESLVDVLGGRRAFLSGCFLQTLCHLASGLARTGAQLITVRLMSGAAYPICFVSAMSIQSENLPIGKLRELAFSWTSTTQYIGSGVGIVLGGVLSETAGWQRGFHYAAILSLFGFLLSIWMIPRHTQEPKHITWIELAEEIDWTGTLLASSLMALLFSALAYASPFNDGLYFRNADQMETSVITNNVANIGRSSLFVPLALGWILLVAFLFWQDRRERDRTHHIQNSLWANHHFISIGLVIFFVYMSSASTSQLIIFVFQRAQGLSVLQSSWQYLPIPIAGVLSSLLTGHLLSRVEATQILVAAIVLSSLSPLMMATLNPAWPYWKWAMPAVLLNSVASNSAISIATMMVARYFSSETQGFAMAVLCTVAMIGASVGMALTALLSNDVTSRLLRTPNQGTSLLESPEIWMSGYRAAFWFLFSLNLIGLAVTLSCLRKLGYLGLRLDAGY</sequence>
<feature type="transmembrane region" description="Helical" evidence="5">
    <location>
        <begin position="445"/>
        <end position="468"/>
    </location>
</feature>
<evidence type="ECO:0000256" key="4">
    <source>
        <dbReference type="ARBA" id="ARBA00023136"/>
    </source>
</evidence>
<dbReference type="GO" id="GO:0016020">
    <property type="term" value="C:membrane"/>
    <property type="evidence" value="ECO:0007669"/>
    <property type="project" value="UniProtKB-SubCell"/>
</dbReference>
<comment type="caution">
    <text evidence="7">The sequence shown here is derived from an EMBL/GenBank/DDBJ whole genome shotgun (WGS) entry which is preliminary data.</text>
</comment>
<comment type="subcellular location">
    <subcellularLocation>
        <location evidence="1">Membrane</location>
        <topology evidence="1">Multi-pass membrane protein</topology>
    </subcellularLocation>
</comment>
<evidence type="ECO:0000256" key="1">
    <source>
        <dbReference type="ARBA" id="ARBA00004141"/>
    </source>
</evidence>
<dbReference type="EMBL" id="JAPQKP010000001">
    <property type="protein sequence ID" value="KAJ5210461.1"/>
    <property type="molecule type" value="Genomic_DNA"/>
</dbReference>
<dbReference type="Gene3D" id="1.20.1250.20">
    <property type="entry name" value="MFS general substrate transporter like domains"/>
    <property type="match status" value="2"/>
</dbReference>
<dbReference type="SUPFAM" id="SSF103473">
    <property type="entry name" value="MFS general substrate transporter"/>
    <property type="match status" value="1"/>
</dbReference>
<evidence type="ECO:0000256" key="5">
    <source>
        <dbReference type="SAM" id="Phobius"/>
    </source>
</evidence>
<feature type="domain" description="Major facilitator superfamily (MFS) profile" evidence="6">
    <location>
        <begin position="31"/>
        <end position="523"/>
    </location>
</feature>
<dbReference type="PANTHER" id="PTHR42718">
    <property type="entry name" value="MAJOR FACILITATOR SUPERFAMILY MULTIDRUG TRANSPORTER MFSC"/>
    <property type="match status" value="1"/>
</dbReference>
<evidence type="ECO:0000256" key="3">
    <source>
        <dbReference type="ARBA" id="ARBA00022989"/>
    </source>
</evidence>
<proteinExistence type="predicted"/>
<feature type="transmembrane region" description="Helical" evidence="5">
    <location>
        <begin position="499"/>
        <end position="519"/>
    </location>
</feature>
<organism evidence="7 8">
    <name type="scientific">Penicillium cf. griseofulvum</name>
    <dbReference type="NCBI Taxonomy" id="2972120"/>
    <lineage>
        <taxon>Eukaryota</taxon>
        <taxon>Fungi</taxon>
        <taxon>Dikarya</taxon>
        <taxon>Ascomycota</taxon>
        <taxon>Pezizomycotina</taxon>
        <taxon>Eurotiomycetes</taxon>
        <taxon>Eurotiomycetidae</taxon>
        <taxon>Eurotiales</taxon>
        <taxon>Aspergillaceae</taxon>
        <taxon>Penicillium</taxon>
    </lineage>
</organism>
<feature type="transmembrane region" description="Helical" evidence="5">
    <location>
        <begin position="355"/>
        <end position="377"/>
    </location>
</feature>
<reference evidence="7" key="1">
    <citation type="submission" date="2022-11" db="EMBL/GenBank/DDBJ databases">
        <authorList>
            <person name="Petersen C."/>
        </authorList>
    </citation>
    <scope>NUCLEOTIDE SEQUENCE</scope>
    <source>
        <strain evidence="7">IBT 16849</strain>
    </source>
</reference>
<dbReference type="InterPro" id="IPR020846">
    <property type="entry name" value="MFS_dom"/>
</dbReference>
<dbReference type="GO" id="GO:0022857">
    <property type="term" value="F:transmembrane transporter activity"/>
    <property type="evidence" value="ECO:0007669"/>
    <property type="project" value="InterPro"/>
</dbReference>
<keyword evidence="8" id="KW-1185">Reference proteome</keyword>
<feature type="transmembrane region" description="Helical" evidence="5">
    <location>
        <begin position="187"/>
        <end position="206"/>
    </location>
</feature>
<keyword evidence="3 5" id="KW-1133">Transmembrane helix</keyword>
<evidence type="ECO:0000313" key="7">
    <source>
        <dbReference type="EMBL" id="KAJ5210461.1"/>
    </source>
</evidence>
<evidence type="ECO:0000313" key="8">
    <source>
        <dbReference type="Proteomes" id="UP001150879"/>
    </source>
</evidence>
<evidence type="ECO:0000256" key="2">
    <source>
        <dbReference type="ARBA" id="ARBA00022692"/>
    </source>
</evidence>